<evidence type="ECO:0000313" key="4">
    <source>
        <dbReference type="Proteomes" id="UP001642464"/>
    </source>
</evidence>
<dbReference type="EMBL" id="CAXAMM010002780">
    <property type="protein sequence ID" value="CAK8997370.1"/>
    <property type="molecule type" value="Genomic_DNA"/>
</dbReference>
<evidence type="ECO:0000256" key="1">
    <source>
        <dbReference type="ARBA" id="ARBA00006865"/>
    </source>
</evidence>
<dbReference type="PROSITE" id="PS51762">
    <property type="entry name" value="GH16_2"/>
    <property type="match status" value="1"/>
</dbReference>
<comment type="caution">
    <text evidence="3">The sequence shown here is derived from an EMBL/GenBank/DDBJ whole genome shotgun (WGS) entry which is preliminary data.</text>
</comment>
<evidence type="ECO:0000259" key="2">
    <source>
        <dbReference type="PROSITE" id="PS51762"/>
    </source>
</evidence>
<dbReference type="CDD" id="cd08023">
    <property type="entry name" value="GH16_laminarinase_like"/>
    <property type="match status" value="1"/>
</dbReference>
<accession>A0ABP0I7N8</accession>
<proteinExistence type="inferred from homology"/>
<dbReference type="InterPro" id="IPR000757">
    <property type="entry name" value="Beta-glucanase-like"/>
</dbReference>
<dbReference type="Proteomes" id="UP001642464">
    <property type="component" value="Unassembled WGS sequence"/>
</dbReference>
<dbReference type="Gene3D" id="2.60.120.200">
    <property type="match status" value="1"/>
</dbReference>
<comment type="similarity">
    <text evidence="1">Belongs to the glycosyl hydrolase 16 family.</text>
</comment>
<dbReference type="PANTHER" id="PTHR10963:SF55">
    <property type="entry name" value="GLYCOSIDE HYDROLASE FAMILY 16 PROTEIN"/>
    <property type="match status" value="1"/>
</dbReference>
<feature type="domain" description="GH16" evidence="2">
    <location>
        <begin position="87"/>
        <end position="382"/>
    </location>
</feature>
<evidence type="ECO:0000313" key="3">
    <source>
        <dbReference type="EMBL" id="CAK8997370.1"/>
    </source>
</evidence>
<reference evidence="3 4" key="1">
    <citation type="submission" date="2024-02" db="EMBL/GenBank/DDBJ databases">
        <authorList>
            <person name="Chen Y."/>
            <person name="Shah S."/>
            <person name="Dougan E. K."/>
            <person name="Thang M."/>
            <person name="Chan C."/>
        </authorList>
    </citation>
    <scope>NUCLEOTIDE SEQUENCE [LARGE SCALE GENOMIC DNA]</scope>
</reference>
<dbReference type="InterPro" id="IPR050546">
    <property type="entry name" value="Glycosyl_Hydrlase_16"/>
</dbReference>
<sequence>MCASRAASGCCSYEGAVAAVRVFTFVVVVVSACTGWSSATCVPAYGTAKCRTPQVPYRVRRFQPSLQAACGTWRFRRDQFDSDSCVVDSRGIRRPSPEFWSAEVGYKRGKELQWYQPENAECKNGELVITAKRERQPWEKPEGSQCRAVAWSDKEQTGQKLDNQSCAVCAPPYFQYYNPCDLQRTQDDMVGPACDCSHTAEFTSASLMTRGKKDFSYGLFELRAKIDTRPGAWPSWWAVGRALSAADTASAGFRAADTAGDFDFVPWPKNGEIDILDAFQRTVKASVTHAGESGFASSAIQHAGARMVDRDWEKYYHIWQLEWDERFIEIRVDGESLLKVDLSVADPQRTSWPNPFTRNKSLRRNPFGVGGPKVTRQVEGHG</sequence>
<dbReference type="PROSITE" id="PS51257">
    <property type="entry name" value="PROKAR_LIPOPROTEIN"/>
    <property type="match status" value="1"/>
</dbReference>
<protein>
    <submittedName>
        <fullName evidence="3">3-1</fullName>
    </submittedName>
</protein>
<gene>
    <name evidence="3" type="ORF">SCF082_LOCUS5186</name>
</gene>
<dbReference type="InterPro" id="IPR013320">
    <property type="entry name" value="ConA-like_dom_sf"/>
</dbReference>
<name>A0ABP0I7N8_9DINO</name>
<dbReference type="PANTHER" id="PTHR10963">
    <property type="entry name" value="GLYCOSYL HYDROLASE-RELATED"/>
    <property type="match status" value="1"/>
</dbReference>
<dbReference type="SUPFAM" id="SSF49899">
    <property type="entry name" value="Concanavalin A-like lectins/glucanases"/>
    <property type="match status" value="1"/>
</dbReference>
<keyword evidence="4" id="KW-1185">Reference proteome</keyword>
<organism evidence="3 4">
    <name type="scientific">Durusdinium trenchii</name>
    <dbReference type="NCBI Taxonomy" id="1381693"/>
    <lineage>
        <taxon>Eukaryota</taxon>
        <taxon>Sar</taxon>
        <taxon>Alveolata</taxon>
        <taxon>Dinophyceae</taxon>
        <taxon>Suessiales</taxon>
        <taxon>Symbiodiniaceae</taxon>
        <taxon>Durusdinium</taxon>
    </lineage>
</organism>